<evidence type="ECO:0000256" key="5">
    <source>
        <dbReference type="ARBA" id="ARBA00022840"/>
    </source>
</evidence>
<feature type="compositionally biased region" description="Polar residues" evidence="9">
    <location>
        <begin position="187"/>
        <end position="198"/>
    </location>
</feature>
<dbReference type="InterPro" id="IPR044769">
    <property type="entry name" value="PIKfyve_PIPKc"/>
</dbReference>
<keyword evidence="4 8" id="KW-0418">Kinase</keyword>
<dbReference type="Pfam" id="PF01504">
    <property type="entry name" value="PIP5K"/>
    <property type="match status" value="1"/>
</dbReference>
<organism evidence="11 12">
    <name type="scientific">Canna indica</name>
    <name type="common">Indian-shot</name>
    <dbReference type="NCBI Taxonomy" id="4628"/>
    <lineage>
        <taxon>Eukaryota</taxon>
        <taxon>Viridiplantae</taxon>
        <taxon>Streptophyta</taxon>
        <taxon>Embryophyta</taxon>
        <taxon>Tracheophyta</taxon>
        <taxon>Spermatophyta</taxon>
        <taxon>Magnoliopsida</taxon>
        <taxon>Liliopsida</taxon>
        <taxon>Zingiberales</taxon>
        <taxon>Cannaceae</taxon>
        <taxon>Canna</taxon>
    </lineage>
</organism>
<dbReference type="FunFam" id="3.30.810.10:FF:000001">
    <property type="entry name" value="1-phosphatidylinositol 3-phosphate 5-kinase FAB1"/>
    <property type="match status" value="1"/>
</dbReference>
<dbReference type="GO" id="GO:0010008">
    <property type="term" value="C:endosome membrane"/>
    <property type="evidence" value="ECO:0007669"/>
    <property type="project" value="TreeGrafter"/>
</dbReference>
<dbReference type="SUPFAM" id="SSF56104">
    <property type="entry name" value="SAICAR synthase-like"/>
    <property type="match status" value="1"/>
</dbReference>
<dbReference type="EMBL" id="CP136890">
    <property type="protein sequence ID" value="WOK94573.1"/>
    <property type="molecule type" value="Genomic_DNA"/>
</dbReference>
<feature type="compositionally biased region" description="Low complexity" evidence="9">
    <location>
        <begin position="1120"/>
        <end position="1129"/>
    </location>
</feature>
<evidence type="ECO:0000256" key="2">
    <source>
        <dbReference type="ARBA" id="ARBA00022679"/>
    </source>
</evidence>
<dbReference type="InterPro" id="IPR027409">
    <property type="entry name" value="GroEL-like_apical_dom_sf"/>
</dbReference>
<evidence type="ECO:0000256" key="7">
    <source>
        <dbReference type="ARBA" id="ARBA00077223"/>
    </source>
</evidence>
<reference evidence="11 12" key="1">
    <citation type="submission" date="2023-10" db="EMBL/GenBank/DDBJ databases">
        <title>Chromosome-scale genome assembly provides insights into flower coloration mechanisms of Canna indica.</title>
        <authorList>
            <person name="Li C."/>
        </authorList>
    </citation>
    <scope>NUCLEOTIDE SEQUENCE [LARGE SCALE GENOMIC DNA]</scope>
    <source>
        <tissue evidence="11">Flower</tissue>
    </source>
</reference>
<keyword evidence="3 8" id="KW-0547">Nucleotide-binding</keyword>
<evidence type="ECO:0000256" key="8">
    <source>
        <dbReference type="PROSITE-ProRule" id="PRU00781"/>
    </source>
</evidence>
<evidence type="ECO:0000313" key="11">
    <source>
        <dbReference type="EMBL" id="WOK94573.1"/>
    </source>
</evidence>
<comment type="subunit">
    <text evidence="6">Component of the PI(3,5)P2 regulatory complex at least composed of ATG18, SAC/FIG4, FAB1 and VAC14.</text>
</comment>
<accession>A0AAQ3JS59</accession>
<keyword evidence="2 8" id="KW-0808">Transferase</keyword>
<dbReference type="PANTHER" id="PTHR45748">
    <property type="entry name" value="1-PHOSPHATIDYLINOSITOL 3-PHOSPHATE 5-KINASE-RELATED"/>
    <property type="match status" value="1"/>
</dbReference>
<name>A0AAQ3JS59_9LILI</name>
<dbReference type="CDD" id="cd17300">
    <property type="entry name" value="PIPKc_PIKfyve"/>
    <property type="match status" value="1"/>
</dbReference>
<dbReference type="PANTHER" id="PTHR45748:SF4">
    <property type="entry name" value="1-PHOSPHATIDYLINOSITOL-3-PHOSPHATE 5-KINASE FAB1D-RELATED"/>
    <property type="match status" value="1"/>
</dbReference>
<evidence type="ECO:0000256" key="4">
    <source>
        <dbReference type="ARBA" id="ARBA00022777"/>
    </source>
</evidence>
<feature type="compositionally biased region" description="Basic and acidic residues" evidence="9">
    <location>
        <begin position="199"/>
        <end position="210"/>
    </location>
</feature>
<evidence type="ECO:0000259" key="10">
    <source>
        <dbReference type="PROSITE" id="PS51455"/>
    </source>
</evidence>
<dbReference type="Pfam" id="PF00118">
    <property type="entry name" value="Cpn60_TCP1"/>
    <property type="match status" value="1"/>
</dbReference>
<dbReference type="EC" id="2.7.1.150" evidence="1"/>
<dbReference type="Gene3D" id="3.30.810.10">
    <property type="entry name" value="2-Layer Sandwich"/>
    <property type="match status" value="1"/>
</dbReference>
<dbReference type="Gene3D" id="3.30.800.10">
    <property type="entry name" value="Phosphatidylinositol Phosphate Kinase II Beta"/>
    <property type="match status" value="1"/>
</dbReference>
<feature type="region of interest" description="Disordered" evidence="9">
    <location>
        <begin position="1113"/>
        <end position="1137"/>
    </location>
</feature>
<dbReference type="SMART" id="SM00330">
    <property type="entry name" value="PIPKc"/>
    <property type="match status" value="1"/>
</dbReference>
<dbReference type="InterPro" id="IPR002498">
    <property type="entry name" value="PInositol-4-P-4/5-kinase_core"/>
</dbReference>
<dbReference type="PROSITE" id="PS51455">
    <property type="entry name" value="PIPK"/>
    <property type="match status" value="1"/>
</dbReference>
<dbReference type="GO" id="GO:0046854">
    <property type="term" value="P:phosphatidylinositol phosphate biosynthetic process"/>
    <property type="evidence" value="ECO:0007669"/>
    <property type="project" value="TreeGrafter"/>
</dbReference>
<feature type="compositionally biased region" description="Basic and acidic residues" evidence="9">
    <location>
        <begin position="58"/>
        <end position="68"/>
    </location>
</feature>
<dbReference type="CDD" id="cd03334">
    <property type="entry name" value="Fab1_TCP"/>
    <property type="match status" value="1"/>
</dbReference>
<dbReference type="InterPro" id="IPR027484">
    <property type="entry name" value="PInositol-4-P-5-kinase_N"/>
</dbReference>
<dbReference type="FunFam" id="3.30.800.10:FF:000007">
    <property type="entry name" value="Putative 1-phosphatidylinositol-4-phosphate 5-kinase/ zinc ion binding family"/>
    <property type="match status" value="1"/>
</dbReference>
<dbReference type="SUPFAM" id="SSF54849">
    <property type="entry name" value="GroEL-intermediate domain like"/>
    <property type="match status" value="1"/>
</dbReference>
<evidence type="ECO:0000256" key="6">
    <source>
        <dbReference type="ARBA" id="ARBA00023464"/>
    </source>
</evidence>
<feature type="compositionally biased region" description="Basic and acidic residues" evidence="9">
    <location>
        <begin position="86"/>
        <end position="101"/>
    </location>
</feature>
<gene>
    <name evidence="11" type="ORF">Cni_G03277</name>
</gene>
<feature type="compositionally biased region" description="Low complexity" evidence="9">
    <location>
        <begin position="41"/>
        <end position="53"/>
    </location>
</feature>
<evidence type="ECO:0000256" key="3">
    <source>
        <dbReference type="ARBA" id="ARBA00022741"/>
    </source>
</evidence>
<dbReference type="FunFam" id="3.50.7.10:FF:000007">
    <property type="entry name" value="1-phosphatidylinositol 3-phosphate 5-kinase isoform X1"/>
    <property type="match status" value="1"/>
</dbReference>
<feature type="region of interest" description="Disordered" evidence="9">
    <location>
        <begin position="156"/>
        <end position="210"/>
    </location>
</feature>
<dbReference type="GO" id="GO:0005524">
    <property type="term" value="F:ATP binding"/>
    <property type="evidence" value="ECO:0007669"/>
    <property type="project" value="UniProtKB-UniRule"/>
</dbReference>
<feature type="region of interest" description="Disordered" evidence="9">
    <location>
        <begin position="33"/>
        <end position="140"/>
    </location>
</feature>
<dbReference type="GO" id="GO:0000285">
    <property type="term" value="F:1-phosphatidylinositol-3-phosphate 5-kinase activity"/>
    <property type="evidence" value="ECO:0007669"/>
    <property type="project" value="UniProtKB-EC"/>
</dbReference>
<dbReference type="InterPro" id="IPR027410">
    <property type="entry name" value="TCP-1-like_intermed_sf"/>
</dbReference>
<evidence type="ECO:0000256" key="9">
    <source>
        <dbReference type="SAM" id="MobiDB-lite"/>
    </source>
</evidence>
<keyword evidence="12" id="KW-1185">Reference proteome</keyword>
<proteinExistence type="predicted"/>
<dbReference type="InterPro" id="IPR002423">
    <property type="entry name" value="Cpn60/GroEL/TCP-1"/>
</dbReference>
<dbReference type="SUPFAM" id="SSF52029">
    <property type="entry name" value="GroEL apical domain-like"/>
    <property type="match status" value="1"/>
</dbReference>
<evidence type="ECO:0000313" key="12">
    <source>
        <dbReference type="Proteomes" id="UP001327560"/>
    </source>
</evidence>
<keyword evidence="5 8" id="KW-0067">ATP-binding</keyword>
<dbReference type="Gene3D" id="3.50.7.10">
    <property type="entry name" value="GroEL"/>
    <property type="match status" value="1"/>
</dbReference>
<dbReference type="Proteomes" id="UP001327560">
    <property type="component" value="Chromosome 1"/>
</dbReference>
<evidence type="ECO:0000256" key="1">
    <source>
        <dbReference type="ARBA" id="ARBA00012009"/>
    </source>
</evidence>
<protein>
    <recommendedName>
        <fullName evidence="1">1-phosphatidylinositol-3-phosphate 5-kinase</fullName>
        <ecNumber evidence="1">2.7.1.150</ecNumber>
    </recommendedName>
    <alternativeName>
        <fullName evidence="7">Phosphatidylinositol 3-phosphate 5-kinase type III</fullName>
    </alternativeName>
</protein>
<sequence length="1614" mass="180119">MSFKTDNFSEYQPGHSKSCLEKFGKEALAMNGVNPYVTPLSPGSSNESSSSSSGDIHVGQELHSREEGFGSLDVGGKQGYSSIESPHAKDNEDGSRHHISTEKNLSSSSLDSTDDGNKSSNGVPENAQYKNVGPDSYKGEDHIENDVLSLLPDLESDPCIWIPPEPENMEDDKPSIADNYEDDEYSSTDWKQPSSFSSLDEHQGVNHSYREKRQKAMLEAMNGQFKILVSRFLASEGIAFSIIDDGQSWVDIVASLSWKAALLVKPDATAGRAMDPGSYVKVKCIASGSRQQSELIKGLVFKKNAAHKHMPTKFKNPKLLLLQGTLGNSAVGLSSFDSMEQEKDYLKSITEMIEACHPNVVLVEKNISRDIQESLIEKGITVVSDMKIHRLQRISLCTGSPIISCSNFPAKLILPQCESFHIERFVEEYNSTGECGKRSSKTLMFLEGFQKPLGCTILLKGAESDELKKVKRVVQYTVFAAYHLILETSFFADQRVFFSDNSAVRGGNLDSSLESSLSSMASENALDVPICNGSFSRFDTAMTTLNANLQYTLSDISGCVNFHMLNSSESVPSPPLLSPFSISHEKFQGDNNLPTLESASPNIALSNNTFDDESVGLHASLGDNETSMDSSISEEKKLDDGISTKTGPVGESIEAIDDDACNTVKRKHDDEIENVLDSQSILVLLSKQCRTKGTICEQSHLSRIKYYGYFDISLGRFLKDILLDQNCCSSCGEAPESHVYCYTHQNGNLSVHVRQLPAELRLPGEAEGKIWMWTHCLRCKNGSQIPTRRVVLSSSARSLSFGKFLELSFSGHSAASRLSECGHSLHRDFLRFFGLGSKVALFVYSSVKIYTACKPPPVLNFYDPKGYEWLKREMELVLFRGRSFFSEVSDMLQNLKPRYSGALANTKLSGSLKDFPEVEDMLILEKSEFEASLLKAIDQSRQIEISLHDVLSLKWLNQELLLMLYIWDRRLDCLLQHAKFQQEKEVHAVDDQIPIIHSHENEQPSSPGSYHSQHMQIDLDSESTEINVDISHSSSEFVEFEKSNGLLTDRPGTEYLTSVLEHIPYKSGNLPSPHEDNPRGRVAYLPISEDIEIVKEPYIEKPTDSEHKTVEAVGGADMPSSSSSNENSSTLNDNYSKSEGPAEMIWASFSDLRREYRKDLYGGSLRNFEFVNAYKPSHLSPLYQPSGDETELLHFPFGPCGNVLSVSKDEISSIIACALALSEDQRGLLERVESEPGEIFKSYSLTSEGSGISARWSSTGFSELDGINVSNSAASLSSDESSTSISDGLLSVDQLLASSDNLHPEVAVGMDKFSGKSIFSVVCIYAKQFYKLRKKCCPSELAYISSLSRCKKWDAQGGKSKAFFAKTLDDRFIIKQIKRTELDSFLKFGPDYFKHVFHSLDSGSQTCLAKILGIYQVRQNKSGKEIKTDLMVMENLLYGHKISQTYDLKGSVFGRYIQDVKHGEKVLLDQNFVEDMHKSPIYLGGKTKHLLQRAIWNDTSFLTSINVMDYSLLVGVDDERRELVFGIIDYLRQYTWDKQLETWVKSSMVVPKNELPTVISPKEYKKRFRKFMARYFLAVPHSWNCEHCSPSCKFCVDGKRYSAKVHNAELSEQS</sequence>
<feature type="domain" description="PIPK" evidence="10">
    <location>
        <begin position="1257"/>
        <end position="1576"/>
    </location>
</feature>
<dbReference type="InterPro" id="IPR027483">
    <property type="entry name" value="PInositol-4-P-4/5-kinase_C_sf"/>
</dbReference>